<evidence type="ECO:0000256" key="3">
    <source>
        <dbReference type="SAM" id="SignalP"/>
    </source>
</evidence>
<organism evidence="4 5">
    <name type="scientific">Ilyobacter polytropus (strain ATCC 51220 / DSM 2926 / LMG 16218 / CuHBu1)</name>
    <dbReference type="NCBI Taxonomy" id="572544"/>
    <lineage>
        <taxon>Bacteria</taxon>
        <taxon>Fusobacteriati</taxon>
        <taxon>Fusobacteriota</taxon>
        <taxon>Fusobacteriia</taxon>
        <taxon>Fusobacteriales</taxon>
        <taxon>Fusobacteriaceae</taxon>
        <taxon>Ilyobacter</taxon>
    </lineage>
</organism>
<feature type="binding site" evidence="2">
    <location>
        <position position="242"/>
    </location>
    <ligand>
        <name>Co(2+)</name>
        <dbReference type="ChEBI" id="CHEBI:48828"/>
    </ligand>
</feature>
<dbReference type="OrthoDB" id="9770331at2"/>
<dbReference type="EMBL" id="CP002282">
    <property type="protein sequence ID" value="ADO84379.1"/>
    <property type="molecule type" value="Genomic_DNA"/>
</dbReference>
<protein>
    <submittedName>
        <fullName evidence="4">Anaerobic cobaltochelatase</fullName>
        <ecNumber evidence="4">4.99.1.3</ecNumber>
    </submittedName>
</protein>
<dbReference type="SUPFAM" id="SSF53800">
    <property type="entry name" value="Chelatase"/>
    <property type="match status" value="1"/>
</dbReference>
<feature type="chain" id="PRO_5005673522" evidence="3">
    <location>
        <begin position="20"/>
        <end position="306"/>
    </location>
</feature>
<keyword evidence="3" id="KW-0732">Signal</keyword>
<feature type="binding site" evidence="2">
    <location>
        <position position="210"/>
    </location>
    <ligand>
        <name>Co(2+)</name>
        <dbReference type="ChEBI" id="CHEBI:48828"/>
    </ligand>
</feature>
<evidence type="ECO:0000256" key="2">
    <source>
        <dbReference type="PIRSR" id="PIRSR033579-3"/>
    </source>
</evidence>
<evidence type="ECO:0000313" key="4">
    <source>
        <dbReference type="EMBL" id="ADO84379.1"/>
    </source>
</evidence>
<name>E3HCB9_ILYPC</name>
<keyword evidence="2" id="KW-0479">Metal-binding</keyword>
<keyword evidence="5" id="KW-1185">Reference proteome</keyword>
<dbReference type="KEGG" id="ipo:Ilyop_2622"/>
<feature type="active site" description="Proton acceptor" evidence="1">
    <location>
        <position position="179"/>
    </location>
</feature>
<evidence type="ECO:0000256" key="1">
    <source>
        <dbReference type="PIRSR" id="PIRSR033579-1"/>
    </source>
</evidence>
<accession>E3HCB9</accession>
<gene>
    <name evidence="4" type="ordered locus">Ilyop_2622</name>
</gene>
<dbReference type="Gene3D" id="3.40.50.1400">
    <property type="match status" value="2"/>
</dbReference>
<dbReference type="GO" id="GO:0016852">
    <property type="term" value="F:sirohydrochlorin cobaltochelatase activity"/>
    <property type="evidence" value="ECO:0007669"/>
    <property type="project" value="UniProtKB-EC"/>
</dbReference>
<keyword evidence="4" id="KW-0456">Lyase</keyword>
<dbReference type="CDD" id="cd03412">
    <property type="entry name" value="CbiK_N"/>
    <property type="match status" value="1"/>
</dbReference>
<dbReference type="RefSeq" id="WP_013389037.1">
    <property type="nucleotide sequence ID" value="NC_014633.1"/>
</dbReference>
<keyword evidence="2" id="KW-0170">Cobalt</keyword>
<dbReference type="Pfam" id="PF06180">
    <property type="entry name" value="CbiK"/>
    <property type="match status" value="1"/>
</dbReference>
<dbReference type="EC" id="4.99.1.3" evidence="4"/>
<feature type="binding site" evidence="2">
    <location>
        <position position="179"/>
    </location>
    <ligand>
        <name>Co(2+)</name>
        <dbReference type="ChEBI" id="CHEBI:48828"/>
    </ligand>
</feature>
<evidence type="ECO:0000313" key="5">
    <source>
        <dbReference type="Proteomes" id="UP000006875"/>
    </source>
</evidence>
<keyword evidence="4" id="KW-0614">Plasmid</keyword>
<dbReference type="InterPro" id="IPR010388">
    <property type="entry name" value="Anaerobic_Co-chelatase"/>
</dbReference>
<dbReference type="PIRSF" id="PIRSF033579">
    <property type="entry name" value="Anaer_Co_chel"/>
    <property type="match status" value="1"/>
</dbReference>
<sequence>MKKFSILAGALLLAGTLFASEGYEKKPMFETMRAADKGAVVMVHFGSSYPETRKLTIEAINEKAEEEFKDLEVRDAFTSRIIMKILKRRGIDKDNPKEVLETLKAEGYTHVLVQATHVIDGVEAENLKKEIEEFEDDFKEIRLGTSLLTTPEDYKEVAHILGDKIGKLKRKEAAVFVGHGTHDPGTAAYPMMDYVFKSEGYKNFYVGTIEGYPIFDNVVSRLKQAKIKKVKLMPFMFVAGDHANNDIAVDWKEMLEEKGFKVEVILEGLGQQAEIQDIYMEHAKFAAEHEAEDMAKKKKEYAEGKE</sequence>
<dbReference type="CDD" id="cd03413">
    <property type="entry name" value="CbiK_C"/>
    <property type="match status" value="1"/>
</dbReference>
<dbReference type="GO" id="GO:0019251">
    <property type="term" value="P:anaerobic cobalamin biosynthetic process"/>
    <property type="evidence" value="ECO:0007669"/>
    <property type="project" value="InterPro"/>
</dbReference>
<dbReference type="AlphaFoldDB" id="E3HCB9"/>
<dbReference type="HOGENOM" id="CLU_036584_1_1_0"/>
<dbReference type="GO" id="GO:0046872">
    <property type="term" value="F:metal ion binding"/>
    <property type="evidence" value="ECO:0007669"/>
    <property type="project" value="UniProtKB-KW"/>
</dbReference>
<proteinExistence type="predicted"/>
<geneLocation type="plasmid" evidence="4 5">
    <name>pILYOP01</name>
</geneLocation>
<feature type="signal peptide" evidence="3">
    <location>
        <begin position="1"/>
        <end position="19"/>
    </location>
</feature>
<dbReference type="Proteomes" id="UP000006875">
    <property type="component" value="Plasmid pILYOP01"/>
</dbReference>
<reference evidence="4 5" key="1">
    <citation type="journal article" date="2010" name="Stand. Genomic Sci.">
        <title>Complete genome sequence of Ilyobacter polytropus type strain (CuHbu1).</title>
        <authorList>
            <person name="Sikorski J."/>
            <person name="Chertkov O."/>
            <person name="Lapidus A."/>
            <person name="Nolan M."/>
            <person name="Lucas S."/>
            <person name="Del Rio T.G."/>
            <person name="Tice H."/>
            <person name="Cheng J.F."/>
            <person name="Tapia R."/>
            <person name="Han C."/>
            <person name="Goodwin L."/>
            <person name="Pitluck S."/>
            <person name="Liolios K."/>
            <person name="Ivanova N."/>
            <person name="Mavromatis K."/>
            <person name="Mikhailova N."/>
            <person name="Pati A."/>
            <person name="Chen A."/>
            <person name="Palaniappan K."/>
            <person name="Land M."/>
            <person name="Hauser L."/>
            <person name="Chang Y.J."/>
            <person name="Jeffries C.D."/>
            <person name="Brambilla E."/>
            <person name="Yasawong M."/>
            <person name="Rohde M."/>
            <person name="Pukall R."/>
            <person name="Spring S."/>
            <person name="Goker M."/>
            <person name="Woyke T."/>
            <person name="Bristow J."/>
            <person name="Eisen J.A."/>
            <person name="Markowitz V."/>
            <person name="Hugenholtz P."/>
            <person name="Kyrpides N.C."/>
            <person name="Klenk H.P."/>
        </authorList>
    </citation>
    <scope>NUCLEOTIDE SEQUENCE [LARGE SCALE GENOMIC DNA]</scope>
    <source>
        <strain evidence="5">ATCC 51220 / DSM 2926 / LMG 16218 / CuHBu1</strain>
        <plasmid evidence="5">pILYOP01</plasmid>
    </source>
</reference>